<dbReference type="InterPro" id="IPR000700">
    <property type="entry name" value="PAS-assoc_C"/>
</dbReference>
<dbReference type="PROSITE" id="PS50112">
    <property type="entry name" value="PAS"/>
    <property type="match status" value="1"/>
</dbReference>
<dbReference type="SUPFAM" id="SSF55785">
    <property type="entry name" value="PYP-like sensor domain (PAS domain)"/>
    <property type="match status" value="1"/>
</dbReference>
<accession>A0A090I6M3</accession>
<gene>
    <name evidence="5" type="ORF">BRM9_0417</name>
    <name evidence="6" type="ORF">DSM1535_0344</name>
    <name evidence="8" type="ORF">ISP06_02950</name>
    <name evidence="7" type="ORF">MB9_1453</name>
</gene>
<dbReference type="SMART" id="SM00387">
    <property type="entry name" value="HATPase_c"/>
    <property type="match status" value="1"/>
</dbReference>
<dbReference type="OrthoDB" id="8127at2157"/>
<feature type="domain" description="PAC" evidence="4">
    <location>
        <begin position="121"/>
        <end position="171"/>
    </location>
</feature>
<reference evidence="8" key="4">
    <citation type="submission" date="2020-10" db="EMBL/GenBank/DDBJ databases">
        <title>Dehalococcoides mccartyi of a TCE/Cr reducing biochatode.</title>
        <authorList>
            <person name="Matturro B."/>
        </authorList>
    </citation>
    <scope>NUCLEOTIDE SEQUENCE</scope>
    <source>
        <strain evidence="8">Bin2</strain>
    </source>
</reference>
<keyword evidence="9" id="KW-1185">Reference proteome</keyword>
<dbReference type="InterPro" id="IPR005467">
    <property type="entry name" value="His_kinase_dom"/>
</dbReference>
<evidence type="ECO:0000313" key="8">
    <source>
        <dbReference type="EMBL" id="MBF4474417.1"/>
    </source>
</evidence>
<dbReference type="SUPFAM" id="SSF55874">
    <property type="entry name" value="ATPase domain of HSP90 chaperone/DNA topoisomerase II/histidine kinase"/>
    <property type="match status" value="1"/>
</dbReference>
<dbReference type="EMBL" id="JADIIL010000013">
    <property type="protein sequence ID" value="MBF4474417.1"/>
    <property type="molecule type" value="Genomic_DNA"/>
</dbReference>
<reference evidence="7" key="3">
    <citation type="submission" date="2014-09" db="EMBL/GenBank/DDBJ databases">
        <authorList>
            <person name="Bishop-Lilly K.A."/>
            <person name="Broomall S.M."/>
            <person name="Chain P.S."/>
            <person name="Chertkov O."/>
            <person name="Coyne S.R."/>
            <person name="Daligault H.E."/>
            <person name="Davenport K.W."/>
            <person name="Erkkila T."/>
            <person name="Frey K.G."/>
            <person name="Gibbons H.S."/>
            <person name="Gu W."/>
            <person name="Jaissle J."/>
            <person name="Johnson S.L."/>
            <person name="Koroleva G.I."/>
            <person name="Ladner J.T."/>
            <person name="Lo C.-C."/>
            <person name="Minogue T.D."/>
            <person name="Munk C."/>
            <person name="Palacios G.F."/>
            <person name="Redden C.L."/>
            <person name="Rosenzweig C.N."/>
            <person name="Scholz M.B."/>
            <person name="Teshima H."/>
            <person name="Xu Y."/>
        </authorList>
    </citation>
    <scope>NUCLEOTIDE SEQUENCE</scope>
    <source>
        <strain evidence="7">Mb9</strain>
    </source>
</reference>
<dbReference type="STRING" id="2162.BRM9_0417"/>
<dbReference type="Proteomes" id="UP000062768">
    <property type="component" value="Chromosome I"/>
</dbReference>
<dbReference type="Proteomes" id="UP000606900">
    <property type="component" value="Unassembled WGS sequence"/>
</dbReference>
<reference evidence="6" key="2">
    <citation type="submission" date="2014-08" db="EMBL/GenBank/DDBJ databases">
        <authorList>
            <person name="Wibberg D."/>
        </authorList>
    </citation>
    <scope>NUCLEOTIDE SEQUENCE</scope>
</reference>
<dbReference type="Pfam" id="PF02518">
    <property type="entry name" value="HATPase_c"/>
    <property type="match status" value="1"/>
</dbReference>
<dbReference type="CDD" id="cd00130">
    <property type="entry name" value="PAS"/>
    <property type="match status" value="1"/>
</dbReference>
<dbReference type="EMBL" id="CP006933">
    <property type="protein sequence ID" value="AIS31244.1"/>
    <property type="molecule type" value="Genomic_DNA"/>
</dbReference>
<sequence>MSTGEQSKDQLLNELEELQKRINRLTEENQRLKDDNQYLISLADSEEIFLKIFNNANDAIFLHKLSEEGVSGNFMEINSVASEILGYTREELLQMAPLDVVGGESFPGTGHPDDWDKQSKITFETFLKAKDGRRIPVEINTHIFTFNHEKLSLSIARDITERKKMEDELRISLEEKEMLLREIHHRVKNNLMIISSLLNLQSRYIKDKQVLDVFKDSQNRARSMALIHDRLYQSSHLKRIDIGDYIQTLAGDLFRTYATDPTRIKLNFDIEEVMVDINTMIPLGLIVNELLSNSLKHAFPEEREGHIDIGFHSQDHSYQLIVSDNGVGFPEDINYQDTKSLGLRLVNILTDQIDGTIKLKREHGTNFIIEFKEKQYR</sequence>
<feature type="domain" description="Histidine kinase" evidence="2">
    <location>
        <begin position="182"/>
        <end position="375"/>
    </location>
</feature>
<dbReference type="InterPro" id="IPR011495">
    <property type="entry name" value="Sig_transdc_His_kin_sub2_dim/P"/>
</dbReference>
<dbReference type="EMBL" id="LN734822">
    <property type="protein sequence ID" value="CEL25089.1"/>
    <property type="molecule type" value="Genomic_DNA"/>
</dbReference>
<evidence type="ECO:0000313" key="5">
    <source>
        <dbReference type="EMBL" id="AIS31244.1"/>
    </source>
</evidence>
<dbReference type="Pfam" id="PF07568">
    <property type="entry name" value="HisKA_2"/>
    <property type="match status" value="1"/>
</dbReference>
<organism evidence="6">
    <name type="scientific">Methanobacterium formicicum</name>
    <dbReference type="NCBI Taxonomy" id="2162"/>
    <lineage>
        <taxon>Archaea</taxon>
        <taxon>Methanobacteriati</taxon>
        <taxon>Methanobacteriota</taxon>
        <taxon>Methanomada group</taxon>
        <taxon>Methanobacteria</taxon>
        <taxon>Methanobacteriales</taxon>
        <taxon>Methanobacteriaceae</taxon>
        <taxon>Methanobacterium</taxon>
    </lineage>
</organism>
<dbReference type="Proteomes" id="UP000029661">
    <property type="component" value="Chromosome"/>
</dbReference>
<dbReference type="PROSITE" id="PS50109">
    <property type="entry name" value="HIS_KIN"/>
    <property type="match status" value="1"/>
</dbReference>
<dbReference type="EMBL" id="LN515531">
    <property type="protein sequence ID" value="CEA12707.1"/>
    <property type="molecule type" value="Genomic_DNA"/>
</dbReference>
<dbReference type="GO" id="GO:0016301">
    <property type="term" value="F:kinase activity"/>
    <property type="evidence" value="ECO:0007669"/>
    <property type="project" value="UniProtKB-KW"/>
</dbReference>
<reference evidence="5" key="1">
    <citation type="submission" date="2013-12" db="EMBL/GenBank/DDBJ databases">
        <title>The complete genome sequence of Methanobacterium sp. BRM9.</title>
        <authorList>
            <consortium name="Pastoral Greenhouse Gas Research Consortium"/>
            <person name="Kelly W.J."/>
            <person name="Leahy S.C."/>
            <person name="Perry R."/>
            <person name="Li D."/>
            <person name="Altermann E."/>
            <person name="Lambie S.C."/>
            <person name="Attwood G.T."/>
        </authorList>
    </citation>
    <scope>NUCLEOTIDE SEQUENCE [LARGE SCALE GENOMIC DNA]</scope>
    <source>
        <strain evidence="5">BRM9</strain>
    </source>
</reference>
<dbReference type="RefSeq" id="WP_048072015.1">
    <property type="nucleotide sequence ID" value="NZ_CALCVY010000102.1"/>
</dbReference>
<keyword evidence="1" id="KW-0175">Coiled coil</keyword>
<evidence type="ECO:0000259" key="2">
    <source>
        <dbReference type="PROSITE" id="PS50109"/>
    </source>
</evidence>
<dbReference type="Gene3D" id="3.30.450.20">
    <property type="entry name" value="PAS domain"/>
    <property type="match status" value="1"/>
</dbReference>
<dbReference type="PROSITE" id="PS50113">
    <property type="entry name" value="PAC"/>
    <property type="match status" value="1"/>
</dbReference>
<dbReference type="Gene3D" id="3.30.565.10">
    <property type="entry name" value="Histidine kinase-like ATPase, C-terminal domain"/>
    <property type="match status" value="1"/>
</dbReference>
<name>A0A090I6M3_METFO</name>
<keyword evidence="6" id="KW-0808">Transferase</keyword>
<dbReference type="Pfam" id="PF13426">
    <property type="entry name" value="PAS_9"/>
    <property type="match status" value="1"/>
</dbReference>
<evidence type="ECO:0000256" key="1">
    <source>
        <dbReference type="SAM" id="Coils"/>
    </source>
</evidence>
<dbReference type="GeneID" id="26739696"/>
<dbReference type="KEGG" id="mfi:DSM1535_0344"/>
<dbReference type="KEGG" id="mfc:BRM9_0417"/>
<evidence type="ECO:0000313" key="6">
    <source>
        <dbReference type="EMBL" id="CEA12707.1"/>
    </source>
</evidence>
<dbReference type="AlphaFoldDB" id="A0A090I6M3"/>
<keyword evidence="6" id="KW-0418">Kinase</keyword>
<evidence type="ECO:0000313" key="7">
    <source>
        <dbReference type="EMBL" id="CEL25089.1"/>
    </source>
</evidence>
<protein>
    <submittedName>
        <fullName evidence="8">PAS domain S-box protein</fullName>
    </submittedName>
    <submittedName>
        <fullName evidence="6">Signal transduction histidine kinase</fullName>
    </submittedName>
</protein>
<dbReference type="PANTHER" id="PTHR43065">
    <property type="entry name" value="SENSOR HISTIDINE KINASE"/>
    <property type="match status" value="1"/>
</dbReference>
<evidence type="ECO:0000259" key="4">
    <source>
        <dbReference type="PROSITE" id="PS50113"/>
    </source>
</evidence>
<dbReference type="NCBIfam" id="TIGR00229">
    <property type="entry name" value="sensory_box"/>
    <property type="match status" value="1"/>
</dbReference>
<evidence type="ECO:0000313" key="9">
    <source>
        <dbReference type="Proteomes" id="UP000062768"/>
    </source>
</evidence>
<dbReference type="InterPro" id="IPR003594">
    <property type="entry name" value="HATPase_dom"/>
</dbReference>
<dbReference type="PATRIC" id="fig|2162.10.peg.1518"/>
<dbReference type="InterPro" id="IPR000014">
    <property type="entry name" value="PAS"/>
</dbReference>
<feature type="coiled-coil region" evidence="1">
    <location>
        <begin position="1"/>
        <end position="42"/>
    </location>
</feature>
<dbReference type="InterPro" id="IPR036890">
    <property type="entry name" value="HATPase_C_sf"/>
</dbReference>
<dbReference type="PANTHER" id="PTHR43065:SF23">
    <property type="entry name" value="SENSOR HISTIDINE KINASE PDTAS"/>
    <property type="match status" value="1"/>
</dbReference>
<proteinExistence type="predicted"/>
<feature type="domain" description="PAS" evidence="3">
    <location>
        <begin position="45"/>
        <end position="93"/>
    </location>
</feature>
<evidence type="ECO:0000259" key="3">
    <source>
        <dbReference type="PROSITE" id="PS50112"/>
    </source>
</evidence>
<dbReference type="InterPro" id="IPR035965">
    <property type="entry name" value="PAS-like_dom_sf"/>
</dbReference>